<keyword evidence="3 4" id="KW-0418">Kinase</keyword>
<sequence>MKIAIVCDSFKESLAPLEVAEEIRAGFARVFPEADYLCLPMADGGEGTVEALVQGTGGKLISCTVTGPLGKTVQSFFGISGDGRTAIIEMAAAAGLPLLKAEERDPLRTTTYGVGELVLAALERGCQHVILGLGGSATNDGGAGFAQALGVRFLDDEGRELPAGGAALSRLAKIDLSAVDGRLSGITLEGACDVRSLLTGPQGASHVFGPQKGADQDDVVRLDEALKHYARVLLEQCGRDVADVPGAGAAGGLGAGLLAFTEARLRPGVDIVADQLRLAERFMDVDLVITGEGRMDGQSAQGKAPMGVARIARAQGRPVIAIVGSTGDGVDRMHEVGIEAFFDTVPRPETLSVVLEQSRENIRRTAENVAATLKMGMVMGRETGRPD</sequence>
<reference evidence="5 6" key="1">
    <citation type="submission" date="2017-10" db="EMBL/GenBank/DDBJ databases">
        <authorList>
            <person name="Jakob F."/>
        </authorList>
    </citation>
    <scope>NUCLEOTIDE SEQUENCE [LARGE SCALE GENOMIC DNA]</scope>
    <source>
        <strain evidence="5 6">TMW 2.1889</strain>
    </source>
</reference>
<proteinExistence type="inferred from homology"/>
<dbReference type="InterPro" id="IPR018193">
    <property type="entry name" value="Glyc_kinase_flavodox-like_fold"/>
</dbReference>
<dbReference type="InterPro" id="IPR018197">
    <property type="entry name" value="Glycerate_kinase_RE-like"/>
</dbReference>
<dbReference type="InterPro" id="IPR036129">
    <property type="entry name" value="Glycerate_kinase_sf"/>
</dbReference>
<dbReference type="NCBIfam" id="TIGR00045">
    <property type="entry name" value="glycerate kinase"/>
    <property type="match status" value="1"/>
</dbReference>
<dbReference type="RefSeq" id="WP_182040045.1">
    <property type="nucleotide sequence ID" value="NZ_PDLY01000001.1"/>
</dbReference>
<dbReference type="PANTHER" id="PTHR21599">
    <property type="entry name" value="GLYCERATE KINASE"/>
    <property type="match status" value="1"/>
</dbReference>
<dbReference type="GO" id="GO:0016301">
    <property type="term" value="F:kinase activity"/>
    <property type="evidence" value="ECO:0007669"/>
    <property type="project" value="UniProtKB-KW"/>
</dbReference>
<evidence type="ECO:0000313" key="6">
    <source>
        <dbReference type="Proteomes" id="UP000765338"/>
    </source>
</evidence>
<keyword evidence="2 4" id="KW-0808">Transferase</keyword>
<accession>A0ABR5ZQ11</accession>
<organism evidence="5 6">
    <name type="scientific">Bombella mellum</name>
    <dbReference type="NCBI Taxonomy" id="2039288"/>
    <lineage>
        <taxon>Bacteria</taxon>
        <taxon>Pseudomonadati</taxon>
        <taxon>Pseudomonadota</taxon>
        <taxon>Alphaproteobacteria</taxon>
        <taxon>Acetobacterales</taxon>
        <taxon>Acetobacteraceae</taxon>
        <taxon>Bombella</taxon>
    </lineage>
</organism>
<dbReference type="PANTHER" id="PTHR21599:SF0">
    <property type="entry name" value="GLYCERATE KINASE"/>
    <property type="match status" value="1"/>
</dbReference>
<comment type="caution">
    <text evidence="5">The sequence shown here is derived from an EMBL/GenBank/DDBJ whole genome shotgun (WGS) entry which is preliminary data.</text>
</comment>
<dbReference type="Pfam" id="PF02595">
    <property type="entry name" value="Gly_kinase"/>
    <property type="match status" value="1"/>
</dbReference>
<dbReference type="Gene3D" id="3.40.50.10350">
    <property type="entry name" value="Glycerate kinase, domain 1"/>
    <property type="match status" value="1"/>
</dbReference>
<name>A0ABR5ZQ11_9PROT</name>
<keyword evidence="6" id="KW-1185">Reference proteome</keyword>
<dbReference type="Proteomes" id="UP000765338">
    <property type="component" value="Unassembled WGS sequence"/>
</dbReference>
<dbReference type="EMBL" id="PDLY01000001">
    <property type="protein sequence ID" value="MBA5726412.1"/>
    <property type="molecule type" value="Genomic_DNA"/>
</dbReference>
<evidence type="ECO:0000256" key="4">
    <source>
        <dbReference type="PIRNR" id="PIRNR006078"/>
    </source>
</evidence>
<comment type="similarity">
    <text evidence="1 4">Belongs to the glycerate kinase type-1 family.</text>
</comment>
<evidence type="ECO:0000256" key="3">
    <source>
        <dbReference type="ARBA" id="ARBA00022777"/>
    </source>
</evidence>
<dbReference type="InterPro" id="IPR004381">
    <property type="entry name" value="Glycerate_kinase"/>
</dbReference>
<dbReference type="Gene3D" id="3.90.1510.10">
    <property type="entry name" value="Glycerate kinase, domain 2"/>
    <property type="match status" value="1"/>
</dbReference>
<protein>
    <submittedName>
        <fullName evidence="5">Glycerate kinase</fullName>
    </submittedName>
</protein>
<gene>
    <name evidence="5" type="ORF">CPA56_00175</name>
</gene>
<dbReference type="PIRSF" id="PIRSF006078">
    <property type="entry name" value="GlxK"/>
    <property type="match status" value="1"/>
</dbReference>
<evidence type="ECO:0000256" key="1">
    <source>
        <dbReference type="ARBA" id="ARBA00006284"/>
    </source>
</evidence>
<evidence type="ECO:0000256" key="2">
    <source>
        <dbReference type="ARBA" id="ARBA00022679"/>
    </source>
</evidence>
<evidence type="ECO:0000313" key="5">
    <source>
        <dbReference type="EMBL" id="MBA5726412.1"/>
    </source>
</evidence>
<dbReference type="SUPFAM" id="SSF110738">
    <property type="entry name" value="Glycerate kinase I"/>
    <property type="match status" value="1"/>
</dbReference>